<sequence length="367" mass="42226">MCMNDESDTLSVTAYSLLQDILMHIIDHSWYTVVPDEGPGVLYNAIHNGVSLDTTWEQMSYSTSSLLNVSRIINEALRSVCPAQPVSPETVSALRSLKAKLASVPSPNICKLTLPLGHATFQHDIFNKLFLLSKDSYPDWFTPSSHDTSNKELSFLKEIFDILRKEHGDLNHYRDSLKQAWELVSMTINVVRAFYHGTTKELDNYDDQPNDIVSAIEKECTELYPSFFLHKLKQYLESLETRRFWLLQDNLFSYFESISVEHFISFVETRSSTLQALMTGHADGPFSDPIAEWYTDFSRFSLRRCIMLCTIFVEEISMQDISSAELNDRIAKVYPKSFINEWNHYHSSSTIPSMYRSLNAILKRHPS</sequence>
<dbReference type="EMBL" id="JXTI01000088">
    <property type="protein sequence ID" value="KWX13008.1"/>
    <property type="molecule type" value="Genomic_DNA"/>
</dbReference>
<evidence type="ECO:0000313" key="2">
    <source>
        <dbReference type="Proteomes" id="UP000070089"/>
    </source>
</evidence>
<protein>
    <submittedName>
        <fullName evidence="1">Uncharacterized protein</fullName>
    </submittedName>
</protein>
<reference evidence="1 2" key="1">
    <citation type="journal article" date="2015" name="Mol. Biochem. Parasitol.">
        <title>Identification of polymorphic genes for use in assemblage B genotyping assays through comparative genomics of multiple assemblage B Giardia duodenalis isolates.</title>
        <authorList>
            <person name="Wielinga C."/>
            <person name="Thompson R.C."/>
            <person name="Monis P."/>
            <person name="Ryan U."/>
        </authorList>
    </citation>
    <scope>NUCLEOTIDE SEQUENCE [LARGE SCALE GENOMIC DNA]</scope>
    <source>
        <strain evidence="1 2">BAH15c1</strain>
    </source>
</reference>
<name>A0A132NSN4_GIAIN</name>
<organism evidence="1 2">
    <name type="scientific">Giardia duodenalis assemblage B</name>
    <dbReference type="NCBI Taxonomy" id="1394984"/>
    <lineage>
        <taxon>Eukaryota</taxon>
        <taxon>Metamonada</taxon>
        <taxon>Diplomonadida</taxon>
        <taxon>Hexamitidae</taxon>
        <taxon>Giardiinae</taxon>
        <taxon>Giardia</taxon>
    </lineage>
</organism>
<gene>
    <name evidence="1" type="ORF">QR46_3001</name>
</gene>
<dbReference type="AlphaFoldDB" id="A0A132NSN4"/>
<evidence type="ECO:0000313" key="1">
    <source>
        <dbReference type="EMBL" id="KWX13008.1"/>
    </source>
</evidence>
<dbReference type="VEuPathDB" id="GiardiaDB:QR46_3001"/>
<accession>A0A132NSN4</accession>
<dbReference type="Proteomes" id="UP000070089">
    <property type="component" value="Unassembled WGS sequence"/>
</dbReference>
<comment type="caution">
    <text evidence="1">The sequence shown here is derived from an EMBL/GenBank/DDBJ whole genome shotgun (WGS) entry which is preliminary data.</text>
</comment>
<proteinExistence type="predicted"/>
<dbReference type="OrthoDB" id="10257784at2759"/>